<dbReference type="Gene3D" id="3.40.30.10">
    <property type="entry name" value="Glutaredoxin"/>
    <property type="match status" value="1"/>
</dbReference>
<reference evidence="2 3" key="1">
    <citation type="submission" date="2023-08" db="EMBL/GenBank/DDBJ databases">
        <title>Oxalobacteraceae gen .nov., isolated from river sludge outside the plant.</title>
        <authorList>
            <person name="Zhao S.Y."/>
        </authorList>
    </citation>
    <scope>NUCLEOTIDE SEQUENCE [LARGE SCALE GENOMIC DNA]</scope>
    <source>
        <strain evidence="2 3">R-40</strain>
    </source>
</reference>
<dbReference type="PROSITE" id="PS51352">
    <property type="entry name" value="THIOREDOXIN_2"/>
    <property type="match status" value="1"/>
</dbReference>
<dbReference type="Proteomes" id="UP001225596">
    <property type="component" value="Unassembled WGS sequence"/>
</dbReference>
<dbReference type="InterPro" id="IPR013766">
    <property type="entry name" value="Thioredoxin_domain"/>
</dbReference>
<keyword evidence="3" id="KW-1185">Reference proteome</keyword>
<gene>
    <name evidence="2" type="ORF">Q8A64_09290</name>
</gene>
<proteinExistence type="predicted"/>
<feature type="domain" description="Thioredoxin" evidence="1">
    <location>
        <begin position="1"/>
        <end position="112"/>
    </location>
</feature>
<dbReference type="RefSeq" id="WP_338436533.1">
    <property type="nucleotide sequence ID" value="NZ_JAUYVH010000004.1"/>
</dbReference>
<protein>
    <submittedName>
        <fullName evidence="2">Thioredoxin family protein</fullName>
    </submittedName>
</protein>
<organism evidence="2 3">
    <name type="scientific">Keguizhuia sedimenti</name>
    <dbReference type="NCBI Taxonomy" id="3064264"/>
    <lineage>
        <taxon>Bacteria</taxon>
        <taxon>Pseudomonadati</taxon>
        <taxon>Pseudomonadota</taxon>
        <taxon>Betaproteobacteria</taxon>
        <taxon>Burkholderiales</taxon>
        <taxon>Oxalobacteraceae</taxon>
        <taxon>Keguizhuia</taxon>
    </lineage>
</organism>
<evidence type="ECO:0000313" key="3">
    <source>
        <dbReference type="Proteomes" id="UP001225596"/>
    </source>
</evidence>
<accession>A0ABU1BQL1</accession>
<sequence length="143" mass="16566">MPFYTLDSTNRNEISSILSEDKWVMACLCAAWCDVCRQYRAGFEQLANEHPDKYFIWIDIEDQADVVGDFDVENFPTLLIQRADTVAFFGTVLPEIRQANRLLLAQTEKTRDELLREVNSSAEKKEWQSECNLRQRLVVPTGD</sequence>
<dbReference type="EMBL" id="JAUYVH010000004">
    <property type="protein sequence ID" value="MDQ9170603.1"/>
    <property type="molecule type" value="Genomic_DNA"/>
</dbReference>
<dbReference type="Pfam" id="PF00085">
    <property type="entry name" value="Thioredoxin"/>
    <property type="match status" value="1"/>
</dbReference>
<comment type="caution">
    <text evidence="2">The sequence shown here is derived from an EMBL/GenBank/DDBJ whole genome shotgun (WGS) entry which is preliminary data.</text>
</comment>
<evidence type="ECO:0000313" key="2">
    <source>
        <dbReference type="EMBL" id="MDQ9170603.1"/>
    </source>
</evidence>
<dbReference type="InterPro" id="IPR036249">
    <property type="entry name" value="Thioredoxin-like_sf"/>
</dbReference>
<dbReference type="SUPFAM" id="SSF52833">
    <property type="entry name" value="Thioredoxin-like"/>
    <property type="match status" value="1"/>
</dbReference>
<name>A0ABU1BQL1_9BURK</name>
<evidence type="ECO:0000259" key="1">
    <source>
        <dbReference type="PROSITE" id="PS51352"/>
    </source>
</evidence>
<dbReference type="CDD" id="cd02947">
    <property type="entry name" value="TRX_family"/>
    <property type="match status" value="1"/>
</dbReference>